<dbReference type="Pfam" id="PF00106">
    <property type="entry name" value="adh_short"/>
    <property type="match status" value="1"/>
</dbReference>
<dbReference type="Gene3D" id="3.40.50.720">
    <property type="entry name" value="NAD(P)-binding Rossmann-like Domain"/>
    <property type="match status" value="1"/>
</dbReference>
<comment type="similarity">
    <text evidence="1">Belongs to the short-chain dehydrogenases/reductases (SDR) family.</text>
</comment>
<proteinExistence type="inferred from homology"/>
<dbReference type="Proteomes" id="UP000636264">
    <property type="component" value="Unassembled WGS sequence"/>
</dbReference>
<protein>
    <submittedName>
        <fullName evidence="3">Oxidoreductase</fullName>
    </submittedName>
</protein>
<dbReference type="EMBL" id="BMIF01000011">
    <property type="protein sequence ID" value="GGA76289.1"/>
    <property type="molecule type" value="Genomic_DNA"/>
</dbReference>
<dbReference type="SUPFAM" id="SSF51735">
    <property type="entry name" value="NAD(P)-binding Rossmann-fold domains"/>
    <property type="match status" value="1"/>
</dbReference>
<keyword evidence="4" id="KW-1185">Reference proteome</keyword>
<evidence type="ECO:0000256" key="1">
    <source>
        <dbReference type="ARBA" id="ARBA00006484"/>
    </source>
</evidence>
<dbReference type="InterPro" id="IPR036291">
    <property type="entry name" value="NAD(P)-bd_dom_sf"/>
</dbReference>
<evidence type="ECO:0000313" key="4">
    <source>
        <dbReference type="Proteomes" id="UP000636264"/>
    </source>
</evidence>
<evidence type="ECO:0000313" key="3">
    <source>
        <dbReference type="EMBL" id="GGA76289.1"/>
    </source>
</evidence>
<dbReference type="GO" id="GO:0016491">
    <property type="term" value="F:oxidoreductase activity"/>
    <property type="evidence" value="ECO:0007669"/>
    <property type="project" value="UniProtKB-KW"/>
</dbReference>
<dbReference type="PANTHER" id="PTHR43639:SF1">
    <property type="entry name" value="SHORT-CHAIN DEHYDROGENASE_REDUCTASE FAMILY PROTEIN"/>
    <property type="match status" value="1"/>
</dbReference>
<keyword evidence="2" id="KW-0560">Oxidoreductase</keyword>
<reference evidence="3" key="2">
    <citation type="submission" date="2020-09" db="EMBL/GenBank/DDBJ databases">
        <authorList>
            <person name="Sun Q."/>
            <person name="Zhou Y."/>
        </authorList>
    </citation>
    <scope>NUCLEOTIDE SEQUENCE</scope>
    <source>
        <strain evidence="3">CGMCC 1.15320</strain>
    </source>
</reference>
<dbReference type="PANTHER" id="PTHR43639">
    <property type="entry name" value="OXIDOREDUCTASE, SHORT-CHAIN DEHYDROGENASE/REDUCTASE FAMILY (AFU_ORTHOLOGUE AFUA_5G02870)"/>
    <property type="match status" value="1"/>
</dbReference>
<dbReference type="CDD" id="cd05233">
    <property type="entry name" value="SDR_c"/>
    <property type="match status" value="1"/>
</dbReference>
<gene>
    <name evidence="3" type="ORF">GCM10011385_32880</name>
</gene>
<evidence type="ECO:0000256" key="2">
    <source>
        <dbReference type="ARBA" id="ARBA00023002"/>
    </source>
</evidence>
<sequence length="228" mass="24182">MNRTAIITGGASITGMAIAEHLLEDGWSVAIVDSDQEAAKVAEDAFSGEDVLVIPADISDEEEMDRAFDTAVDTFGLCSALINCAGIRLEAPFEDTNVEQLREVLELNLVAPFVAAQAAFARMADHLVIINLVSTCGLQARKGRSALAASHAGLRMMTEILAMENLDRPVRVNCIATAGEVSKRKIWTSRPSRTPGTTEIVGAVSYLLSDAASMVSGQTLVLGSDESD</sequence>
<organism evidence="3 4">
    <name type="scientific">Nitratireductor aestuarii</name>
    <dbReference type="NCBI Taxonomy" id="1735103"/>
    <lineage>
        <taxon>Bacteria</taxon>
        <taxon>Pseudomonadati</taxon>
        <taxon>Pseudomonadota</taxon>
        <taxon>Alphaproteobacteria</taxon>
        <taxon>Hyphomicrobiales</taxon>
        <taxon>Phyllobacteriaceae</taxon>
        <taxon>Nitratireductor</taxon>
    </lineage>
</organism>
<comment type="caution">
    <text evidence="3">The sequence shown here is derived from an EMBL/GenBank/DDBJ whole genome shotgun (WGS) entry which is preliminary data.</text>
</comment>
<dbReference type="AlphaFoldDB" id="A0A916RXW0"/>
<dbReference type="InterPro" id="IPR002347">
    <property type="entry name" value="SDR_fam"/>
</dbReference>
<dbReference type="PRINTS" id="PR00081">
    <property type="entry name" value="GDHRDH"/>
</dbReference>
<reference evidence="3" key="1">
    <citation type="journal article" date="2014" name="Int. J. Syst. Evol. Microbiol.">
        <title>Complete genome sequence of Corynebacterium casei LMG S-19264T (=DSM 44701T), isolated from a smear-ripened cheese.</title>
        <authorList>
            <consortium name="US DOE Joint Genome Institute (JGI-PGF)"/>
            <person name="Walter F."/>
            <person name="Albersmeier A."/>
            <person name="Kalinowski J."/>
            <person name="Ruckert C."/>
        </authorList>
    </citation>
    <scope>NUCLEOTIDE SEQUENCE</scope>
    <source>
        <strain evidence="3">CGMCC 1.15320</strain>
    </source>
</reference>
<dbReference type="RefSeq" id="WP_188722189.1">
    <property type="nucleotide sequence ID" value="NZ_BMIF01000011.1"/>
</dbReference>
<accession>A0A916RXW0</accession>
<name>A0A916RXW0_9HYPH</name>